<gene>
    <name evidence="1" type="ORF">SAMN05216277_10743</name>
</gene>
<name>A0A1I5SX19_9EURY</name>
<evidence type="ECO:0000313" key="1">
    <source>
        <dbReference type="EMBL" id="SFP75017.1"/>
    </source>
</evidence>
<keyword evidence="2" id="KW-1185">Reference proteome</keyword>
<organism evidence="1 2">
    <name type="scientific">Halolamina pelagica</name>
    <dbReference type="NCBI Taxonomy" id="699431"/>
    <lineage>
        <taxon>Archaea</taxon>
        <taxon>Methanobacteriati</taxon>
        <taxon>Methanobacteriota</taxon>
        <taxon>Stenosarchaea group</taxon>
        <taxon>Halobacteria</taxon>
        <taxon>Halobacteriales</taxon>
        <taxon>Haloferacaceae</taxon>
    </lineage>
</organism>
<accession>A0A1I5SX19</accession>
<proteinExistence type="predicted"/>
<dbReference type="AlphaFoldDB" id="A0A1I5SX19"/>
<dbReference type="RefSeq" id="WP_255458112.1">
    <property type="nucleotide sequence ID" value="NZ_FOXI01000007.1"/>
</dbReference>
<dbReference type="EMBL" id="FOXI01000007">
    <property type="protein sequence ID" value="SFP75017.1"/>
    <property type="molecule type" value="Genomic_DNA"/>
</dbReference>
<reference evidence="2" key="1">
    <citation type="submission" date="2016-10" db="EMBL/GenBank/DDBJ databases">
        <authorList>
            <person name="Varghese N."/>
            <person name="Submissions S."/>
        </authorList>
    </citation>
    <scope>NUCLEOTIDE SEQUENCE [LARGE SCALE GENOMIC DNA]</scope>
    <source>
        <strain evidence="2">CGMCC 1.10329</strain>
    </source>
</reference>
<protein>
    <submittedName>
        <fullName evidence="1">Uncharacterized protein</fullName>
    </submittedName>
</protein>
<sequence>MATGQRSNDRVEEQLLEALDAAENREVRYHIRETLQHLHLDDG</sequence>
<evidence type="ECO:0000313" key="2">
    <source>
        <dbReference type="Proteomes" id="UP000183769"/>
    </source>
</evidence>
<dbReference type="Proteomes" id="UP000183769">
    <property type="component" value="Unassembled WGS sequence"/>
</dbReference>